<evidence type="ECO:0000256" key="4">
    <source>
        <dbReference type="ARBA" id="ARBA00023239"/>
    </source>
</evidence>
<sequence>MQGNAASNSGRPVPGTLSGGCLCGAVRYEIDVAGERASTCHCSMCRRQSGGAFMAFITVPRARFRLLHGTIAGYRSSPVGLRGFCSGCGTPLTMAYDFEPDAIGIVTGSLDKPDAVPPDRHWGAESMLSWLKLDDGLPRLSSDEDPDVLRARQHRPPETG</sequence>
<dbReference type="RefSeq" id="WP_207903714.1">
    <property type="nucleotide sequence ID" value="NZ_SMAK01000003.1"/>
</dbReference>
<organism evidence="7 8">
    <name type="scientific">Tepidamorphus gemmatus</name>
    <dbReference type="NCBI Taxonomy" id="747076"/>
    <lineage>
        <taxon>Bacteria</taxon>
        <taxon>Pseudomonadati</taxon>
        <taxon>Pseudomonadota</taxon>
        <taxon>Alphaproteobacteria</taxon>
        <taxon>Hyphomicrobiales</taxon>
        <taxon>Tepidamorphaceae</taxon>
        <taxon>Tepidamorphus</taxon>
    </lineage>
</organism>
<proteinExistence type="inferred from homology"/>
<dbReference type="GO" id="GO:0016846">
    <property type="term" value="F:carbon-sulfur lyase activity"/>
    <property type="evidence" value="ECO:0007669"/>
    <property type="project" value="InterPro"/>
</dbReference>
<protein>
    <recommendedName>
        <fullName evidence="6">CENP-V/GFA domain-containing protein</fullName>
    </recommendedName>
</protein>
<dbReference type="Gene3D" id="3.90.1590.10">
    <property type="entry name" value="glutathione-dependent formaldehyde- activating enzyme (gfa)"/>
    <property type="match status" value="1"/>
</dbReference>
<feature type="compositionally biased region" description="Basic and acidic residues" evidence="5">
    <location>
        <begin position="147"/>
        <end position="160"/>
    </location>
</feature>
<evidence type="ECO:0000256" key="1">
    <source>
        <dbReference type="ARBA" id="ARBA00005495"/>
    </source>
</evidence>
<dbReference type="Proteomes" id="UP000295678">
    <property type="component" value="Unassembled WGS sequence"/>
</dbReference>
<dbReference type="InterPro" id="IPR006913">
    <property type="entry name" value="CENP-V/GFA"/>
</dbReference>
<dbReference type="AlphaFoldDB" id="A0A4R3MHH5"/>
<evidence type="ECO:0000256" key="3">
    <source>
        <dbReference type="ARBA" id="ARBA00022833"/>
    </source>
</evidence>
<keyword evidence="2" id="KW-0479">Metal-binding</keyword>
<evidence type="ECO:0000256" key="5">
    <source>
        <dbReference type="SAM" id="MobiDB-lite"/>
    </source>
</evidence>
<evidence type="ECO:0000259" key="6">
    <source>
        <dbReference type="PROSITE" id="PS51891"/>
    </source>
</evidence>
<evidence type="ECO:0000313" key="7">
    <source>
        <dbReference type="EMBL" id="TCT11829.1"/>
    </source>
</evidence>
<evidence type="ECO:0000256" key="2">
    <source>
        <dbReference type="ARBA" id="ARBA00022723"/>
    </source>
</evidence>
<accession>A0A4R3MHH5</accession>
<dbReference type="PROSITE" id="PS51891">
    <property type="entry name" value="CENP_V_GFA"/>
    <property type="match status" value="1"/>
</dbReference>
<keyword evidence="3" id="KW-0862">Zinc</keyword>
<comment type="caution">
    <text evidence="7">The sequence shown here is derived from an EMBL/GenBank/DDBJ whole genome shotgun (WGS) entry which is preliminary data.</text>
</comment>
<dbReference type="PANTHER" id="PTHR33337">
    <property type="entry name" value="GFA DOMAIN-CONTAINING PROTEIN"/>
    <property type="match status" value="1"/>
</dbReference>
<feature type="domain" description="CENP-V/GFA" evidence="6">
    <location>
        <begin position="17"/>
        <end position="119"/>
    </location>
</feature>
<dbReference type="EMBL" id="SMAK01000003">
    <property type="protein sequence ID" value="TCT11829.1"/>
    <property type="molecule type" value="Genomic_DNA"/>
</dbReference>
<reference evidence="7 8" key="1">
    <citation type="submission" date="2019-03" db="EMBL/GenBank/DDBJ databases">
        <title>Genomic Encyclopedia of Type Strains, Phase IV (KMG-IV): sequencing the most valuable type-strain genomes for metagenomic binning, comparative biology and taxonomic classification.</title>
        <authorList>
            <person name="Goeker M."/>
        </authorList>
    </citation>
    <scope>NUCLEOTIDE SEQUENCE [LARGE SCALE GENOMIC DNA]</scope>
    <source>
        <strain evidence="7 8">DSM 19345</strain>
    </source>
</reference>
<keyword evidence="4" id="KW-0456">Lyase</keyword>
<dbReference type="Pfam" id="PF04828">
    <property type="entry name" value="GFA"/>
    <property type="match status" value="1"/>
</dbReference>
<evidence type="ECO:0000313" key="8">
    <source>
        <dbReference type="Proteomes" id="UP000295678"/>
    </source>
</evidence>
<comment type="similarity">
    <text evidence="1">Belongs to the Gfa family.</text>
</comment>
<dbReference type="InterPro" id="IPR011057">
    <property type="entry name" value="Mss4-like_sf"/>
</dbReference>
<feature type="region of interest" description="Disordered" evidence="5">
    <location>
        <begin position="137"/>
        <end position="160"/>
    </location>
</feature>
<keyword evidence="8" id="KW-1185">Reference proteome</keyword>
<dbReference type="PANTHER" id="PTHR33337:SF40">
    <property type="entry name" value="CENP-V_GFA DOMAIN-CONTAINING PROTEIN-RELATED"/>
    <property type="match status" value="1"/>
</dbReference>
<dbReference type="SUPFAM" id="SSF51316">
    <property type="entry name" value="Mss4-like"/>
    <property type="match status" value="1"/>
</dbReference>
<name>A0A4R3MHH5_9HYPH</name>
<dbReference type="GO" id="GO:0046872">
    <property type="term" value="F:metal ion binding"/>
    <property type="evidence" value="ECO:0007669"/>
    <property type="project" value="UniProtKB-KW"/>
</dbReference>
<gene>
    <name evidence="7" type="ORF">EDC22_103141</name>
</gene>